<dbReference type="GO" id="GO:0005783">
    <property type="term" value="C:endoplasmic reticulum"/>
    <property type="evidence" value="ECO:0007669"/>
    <property type="project" value="TreeGrafter"/>
</dbReference>
<dbReference type="Proteomes" id="UP001054857">
    <property type="component" value="Unassembled WGS sequence"/>
</dbReference>
<keyword evidence="4" id="KW-1133">Transmembrane helix</keyword>
<feature type="transmembrane region" description="Helical" evidence="4">
    <location>
        <begin position="64"/>
        <end position="82"/>
    </location>
</feature>
<dbReference type="GO" id="GO:0030968">
    <property type="term" value="P:endoplasmic reticulum unfolded protein response"/>
    <property type="evidence" value="ECO:0007669"/>
    <property type="project" value="TreeGrafter"/>
</dbReference>
<dbReference type="PANTHER" id="PTHR44227:SF3">
    <property type="entry name" value="PROTEIN O-MANNOSYL-TRANSFERASE TMTC4"/>
    <property type="match status" value="1"/>
</dbReference>
<dbReference type="Gene3D" id="1.25.40.10">
    <property type="entry name" value="Tetratricopeptide repeat domain"/>
    <property type="match status" value="1"/>
</dbReference>
<dbReference type="EMBL" id="BMAR01000001">
    <property type="protein sequence ID" value="GFR39826.1"/>
    <property type="molecule type" value="Genomic_DNA"/>
</dbReference>
<dbReference type="AlphaFoldDB" id="A0AAD3DGZ6"/>
<organism evidence="5 6">
    <name type="scientific">Astrephomene gubernaculifera</name>
    <dbReference type="NCBI Taxonomy" id="47775"/>
    <lineage>
        <taxon>Eukaryota</taxon>
        <taxon>Viridiplantae</taxon>
        <taxon>Chlorophyta</taxon>
        <taxon>core chlorophytes</taxon>
        <taxon>Chlorophyceae</taxon>
        <taxon>CS clade</taxon>
        <taxon>Chlamydomonadales</taxon>
        <taxon>Astrephomenaceae</taxon>
        <taxon>Astrephomene</taxon>
    </lineage>
</organism>
<keyword evidence="4" id="KW-0812">Transmembrane</keyword>
<evidence type="ECO:0000256" key="2">
    <source>
        <dbReference type="ARBA" id="ARBA00022803"/>
    </source>
</evidence>
<evidence type="ECO:0000313" key="5">
    <source>
        <dbReference type="EMBL" id="GFR39826.1"/>
    </source>
</evidence>
<dbReference type="InterPro" id="IPR011990">
    <property type="entry name" value="TPR-like_helical_dom_sf"/>
</dbReference>
<evidence type="ECO:0000313" key="6">
    <source>
        <dbReference type="Proteomes" id="UP001054857"/>
    </source>
</evidence>
<dbReference type="SUPFAM" id="SSF48452">
    <property type="entry name" value="TPR-like"/>
    <property type="match status" value="1"/>
</dbReference>
<keyword evidence="4" id="KW-0472">Membrane</keyword>
<keyword evidence="1" id="KW-0677">Repeat</keyword>
<evidence type="ECO:0000256" key="1">
    <source>
        <dbReference type="ARBA" id="ARBA00022737"/>
    </source>
</evidence>
<feature type="non-terminal residue" evidence="5">
    <location>
        <position position="1"/>
    </location>
</feature>
<dbReference type="InterPro" id="IPR052346">
    <property type="entry name" value="O-mannosyl-transferase_TMTC"/>
</dbReference>
<gene>
    <name evidence="5" type="ORF">Agub_g319</name>
</gene>
<accession>A0AAD3DGZ6</accession>
<evidence type="ECO:0000256" key="4">
    <source>
        <dbReference type="SAM" id="Phobius"/>
    </source>
</evidence>
<feature type="region of interest" description="Disordered" evidence="3">
    <location>
        <begin position="21"/>
        <end position="49"/>
    </location>
</feature>
<name>A0AAD3DGZ6_9CHLO</name>
<dbReference type="GO" id="GO:0000030">
    <property type="term" value="F:mannosyltransferase activity"/>
    <property type="evidence" value="ECO:0007669"/>
    <property type="project" value="TreeGrafter"/>
</dbReference>
<reference evidence="5 6" key="1">
    <citation type="journal article" date="2021" name="Sci. Rep.">
        <title>Genome sequencing of the multicellular alga Astrephomene provides insights into convergent evolution of germ-soma differentiation.</title>
        <authorList>
            <person name="Yamashita S."/>
            <person name="Yamamoto K."/>
            <person name="Matsuzaki R."/>
            <person name="Suzuki S."/>
            <person name="Yamaguchi H."/>
            <person name="Hirooka S."/>
            <person name="Minakuchi Y."/>
            <person name="Miyagishima S."/>
            <person name="Kawachi M."/>
            <person name="Toyoda A."/>
            <person name="Nozaki H."/>
        </authorList>
    </citation>
    <scope>NUCLEOTIDE SEQUENCE [LARGE SCALE GENOMIC DNA]</scope>
    <source>
        <strain evidence="5 6">NIES-4017</strain>
    </source>
</reference>
<proteinExistence type="predicted"/>
<sequence>QAREGRPEGVLRREGLHCEIPEAGAGARQSSSCKTTAGRLKKPPGRQESRNAVLRYDSRRLVRVLLYGMMVVVLVLYAVHTWRRNYDWWSEETLFESAGKVCPDSAKVQLNLGILQRRRGQQRAALGHFRRAREIEAGYCEPGYWIGVSLVSPKRVCGSWRPP</sequence>
<protein>
    <submittedName>
        <fullName evidence="5">Uncharacterized protein</fullName>
    </submittedName>
</protein>
<keyword evidence="2" id="KW-0802">TPR repeat</keyword>
<evidence type="ECO:0000256" key="3">
    <source>
        <dbReference type="SAM" id="MobiDB-lite"/>
    </source>
</evidence>
<dbReference type="GO" id="GO:0035269">
    <property type="term" value="P:protein O-linked glycosylation via mannose"/>
    <property type="evidence" value="ECO:0007669"/>
    <property type="project" value="TreeGrafter"/>
</dbReference>
<comment type="caution">
    <text evidence="5">The sequence shown here is derived from an EMBL/GenBank/DDBJ whole genome shotgun (WGS) entry which is preliminary data.</text>
</comment>
<keyword evidence="6" id="KW-1185">Reference proteome</keyword>
<dbReference type="PANTHER" id="PTHR44227">
    <property type="match status" value="1"/>
</dbReference>